<sequence>MATTVSVQRRHSTANEWILKISEKAKRGRAFSLGVITPSSPKNSIAATTASSSSTDSASPFPPLQHSKDIRILHLDPSLGPDDPLVGHYELCALESRPVYEALSYTWDPPFKGQILPDDFVEISGLLFRVNGNLGQALRRLRHTDQDRALWIDAICINQHSVPERGSQVAMMADIYRSSARTILWLGEDSAIRDGQYVFHMATGLGRPSSLKGKGKKRDSPLGNLMPEVEDGGISLEELSQTFLGRKVFQRRWIIQELCNAGNLEVLCGSYLMPWFPFFKSLQALLHHRPLYESQNWQFSDRLTMLEDVRQAGGLSRNHTAVDMLCAVGNLGCRDPRDRLFALASLWSEGFIMIDYALAAEEVYYNFAMATVAASVKAHRLEARSVLHANQLLLVAAYQAGDRRRMGMYSLPSWAPHWHFTTPPKFSLSAGDSLVQPLHVTRNRILRANVPIFGTIDALLEGNCLRLLSHSGARHANLNESITYREHFERYCPALRNGDLLCGPVLEHHSLDTRLAIVLRGNVQEHVMRVRMVGLFPMDLFGESLRDHSMSMEMEFL</sequence>
<name>A0AAI8Z3G1_9PEZI</name>
<evidence type="ECO:0000313" key="3">
    <source>
        <dbReference type="EMBL" id="CAK4031728.1"/>
    </source>
</evidence>
<proteinExistence type="predicted"/>
<accession>A0AAI8Z3G1</accession>
<organism evidence="3 4">
    <name type="scientific">Lecanosticta acicola</name>
    <dbReference type="NCBI Taxonomy" id="111012"/>
    <lineage>
        <taxon>Eukaryota</taxon>
        <taxon>Fungi</taxon>
        <taxon>Dikarya</taxon>
        <taxon>Ascomycota</taxon>
        <taxon>Pezizomycotina</taxon>
        <taxon>Dothideomycetes</taxon>
        <taxon>Dothideomycetidae</taxon>
        <taxon>Mycosphaerellales</taxon>
        <taxon>Mycosphaerellaceae</taxon>
        <taxon>Lecanosticta</taxon>
    </lineage>
</organism>
<dbReference type="Pfam" id="PF06985">
    <property type="entry name" value="HET"/>
    <property type="match status" value="1"/>
</dbReference>
<dbReference type="EMBL" id="CAVMBE010000052">
    <property type="protein sequence ID" value="CAK4031728.1"/>
    <property type="molecule type" value="Genomic_DNA"/>
</dbReference>
<evidence type="ECO:0000259" key="2">
    <source>
        <dbReference type="Pfam" id="PF06985"/>
    </source>
</evidence>
<gene>
    <name evidence="3" type="ORF">LECACI_7A006886</name>
</gene>
<evidence type="ECO:0000313" key="4">
    <source>
        <dbReference type="Proteomes" id="UP001296104"/>
    </source>
</evidence>
<comment type="caution">
    <text evidence="3">The sequence shown here is derived from an EMBL/GenBank/DDBJ whole genome shotgun (WGS) entry which is preliminary data.</text>
</comment>
<keyword evidence="4" id="KW-1185">Reference proteome</keyword>
<dbReference type="PANTHER" id="PTHR24148:SF64">
    <property type="entry name" value="HETEROKARYON INCOMPATIBILITY DOMAIN-CONTAINING PROTEIN"/>
    <property type="match status" value="1"/>
</dbReference>
<reference evidence="3" key="1">
    <citation type="submission" date="2023-11" db="EMBL/GenBank/DDBJ databases">
        <authorList>
            <person name="Alioto T."/>
            <person name="Alioto T."/>
            <person name="Gomez Garrido J."/>
        </authorList>
    </citation>
    <scope>NUCLEOTIDE SEQUENCE</scope>
</reference>
<dbReference type="Proteomes" id="UP001296104">
    <property type="component" value="Unassembled WGS sequence"/>
</dbReference>
<dbReference type="InterPro" id="IPR052895">
    <property type="entry name" value="HetReg/Transcr_Mod"/>
</dbReference>
<feature type="compositionally biased region" description="Low complexity" evidence="1">
    <location>
        <begin position="44"/>
        <end position="59"/>
    </location>
</feature>
<evidence type="ECO:0000256" key="1">
    <source>
        <dbReference type="SAM" id="MobiDB-lite"/>
    </source>
</evidence>
<protein>
    <recommendedName>
        <fullName evidence="2">Heterokaryon incompatibility domain-containing protein</fullName>
    </recommendedName>
</protein>
<feature type="domain" description="Heterokaryon incompatibility" evidence="2">
    <location>
        <begin position="100"/>
        <end position="257"/>
    </location>
</feature>
<dbReference type="PANTHER" id="PTHR24148">
    <property type="entry name" value="ANKYRIN REPEAT DOMAIN-CONTAINING PROTEIN 39 HOMOLOG-RELATED"/>
    <property type="match status" value="1"/>
</dbReference>
<feature type="region of interest" description="Disordered" evidence="1">
    <location>
        <begin position="42"/>
        <end position="62"/>
    </location>
</feature>
<dbReference type="InterPro" id="IPR010730">
    <property type="entry name" value="HET"/>
</dbReference>
<dbReference type="AlphaFoldDB" id="A0AAI8Z3G1"/>